<dbReference type="InterPro" id="IPR013830">
    <property type="entry name" value="SGNH_hydro"/>
</dbReference>
<keyword evidence="3" id="KW-1185">Reference proteome</keyword>
<dbReference type="PANTHER" id="PTHR34407:SF1">
    <property type="entry name" value="SGNH HYDROLASE-TYPE ESTERASE DOMAIN-CONTAINING PROTEIN"/>
    <property type="match status" value="1"/>
</dbReference>
<dbReference type="Pfam" id="PF13472">
    <property type="entry name" value="Lipase_GDSL_2"/>
    <property type="match status" value="1"/>
</dbReference>
<dbReference type="InterPro" id="IPR001387">
    <property type="entry name" value="Cro/C1-type_HTH"/>
</dbReference>
<reference evidence="2" key="1">
    <citation type="submission" date="2021-03" db="EMBL/GenBank/DDBJ databases">
        <title>Antimicrobial resistance genes in bacteria isolated from Japanese honey, and their potential for conferring macrolide and lincosamide resistance in the American foulbrood pathogen Paenibacillus larvae.</title>
        <authorList>
            <person name="Okamoto M."/>
            <person name="Kumagai M."/>
            <person name="Kanamori H."/>
            <person name="Takamatsu D."/>
        </authorList>
    </citation>
    <scope>NUCLEOTIDE SEQUENCE</scope>
    <source>
        <strain evidence="2">J40TS1</strain>
    </source>
</reference>
<dbReference type="InterPro" id="IPR036514">
    <property type="entry name" value="SGNH_hydro_sf"/>
</dbReference>
<evidence type="ECO:0000259" key="1">
    <source>
        <dbReference type="PROSITE" id="PS50943"/>
    </source>
</evidence>
<dbReference type="Gene3D" id="3.40.50.1110">
    <property type="entry name" value="SGNH hydrolase"/>
    <property type="match status" value="1"/>
</dbReference>
<accession>A0A920CWE1</accession>
<feature type="domain" description="HTH cro/C1-type" evidence="1">
    <location>
        <begin position="139"/>
        <end position="165"/>
    </location>
</feature>
<evidence type="ECO:0000313" key="3">
    <source>
        <dbReference type="Proteomes" id="UP000683139"/>
    </source>
</evidence>
<protein>
    <recommendedName>
        <fullName evidence="1">HTH cro/C1-type domain-containing protein</fullName>
    </recommendedName>
</protein>
<dbReference type="AlphaFoldDB" id="A0A920CWE1"/>
<name>A0A920CWE1_9BACL</name>
<dbReference type="PROSITE" id="PS50943">
    <property type="entry name" value="HTH_CROC1"/>
    <property type="match status" value="1"/>
</dbReference>
<dbReference type="PANTHER" id="PTHR34407">
    <property type="entry name" value="EXPRESSED PROTEIN"/>
    <property type="match status" value="1"/>
</dbReference>
<comment type="caution">
    <text evidence="2">The sequence shown here is derived from an EMBL/GenBank/DDBJ whole genome shotgun (WGS) entry which is preliminary data.</text>
</comment>
<gene>
    <name evidence="2" type="ORF">J40TS1_14880</name>
</gene>
<dbReference type="EMBL" id="BOSE01000002">
    <property type="protein sequence ID" value="GIP15846.1"/>
    <property type="molecule type" value="Genomic_DNA"/>
</dbReference>
<organism evidence="2 3">
    <name type="scientific">Paenibacillus montaniterrae</name>
    <dbReference type="NCBI Taxonomy" id="429341"/>
    <lineage>
        <taxon>Bacteria</taxon>
        <taxon>Bacillati</taxon>
        <taxon>Bacillota</taxon>
        <taxon>Bacilli</taxon>
        <taxon>Bacillales</taxon>
        <taxon>Paenibacillaceae</taxon>
        <taxon>Paenibacillus</taxon>
    </lineage>
</organism>
<dbReference type="SUPFAM" id="SSF52266">
    <property type="entry name" value="SGNH hydrolase"/>
    <property type="match status" value="1"/>
</dbReference>
<evidence type="ECO:0000313" key="2">
    <source>
        <dbReference type="EMBL" id="GIP15846.1"/>
    </source>
</evidence>
<sequence>MKHPTINVRRPLQQWNQAMRRGMATIGFLGGSITDARPRHNWPEYVMEWLSGHYPTVRFRVENAAIGATGSDLAVLRVQRDIIGRRCDAVFVEYAVNDEQASSIRRQRTREGLIRQLRKAGVNDIIFVYTFSESMKEDMERGQYPATIAELERLAQYYQISSIWLGKYGLEQVASGRLSMEQWLPDGLHPKEQGSRIYAECVIACLQRELLQPEQLLLAAEAADDHALRQAEAATPTEAPAALPATTQAELPEPLDPLCWERVGELPLSQLATTGEWLELRWHGCEWVELMLETKQLGAGLSFVFEGRGLMLVFDYGARSAEFFYRIDEGEWQYSDRDLPDWVGESGWLRLFDCGDELAQGRHTFELVVAEPQRELDGEQLFFRLGKVGVIQ</sequence>
<dbReference type="CDD" id="cd00229">
    <property type="entry name" value="SGNH_hydrolase"/>
    <property type="match status" value="1"/>
</dbReference>
<dbReference type="Proteomes" id="UP000683139">
    <property type="component" value="Unassembled WGS sequence"/>
</dbReference>
<dbReference type="RefSeq" id="WP_213514112.1">
    <property type="nucleotide sequence ID" value="NZ_BOSE01000002.1"/>
</dbReference>
<proteinExistence type="predicted"/>